<name>A0A813RNJ1_9BILA</name>
<proteinExistence type="predicted"/>
<keyword evidence="5" id="KW-1185">Reference proteome</keyword>
<dbReference type="SUPFAM" id="SSF47473">
    <property type="entry name" value="EF-hand"/>
    <property type="match status" value="1"/>
</dbReference>
<dbReference type="InterPro" id="IPR002048">
    <property type="entry name" value="EF_hand_dom"/>
</dbReference>
<evidence type="ECO:0000256" key="2">
    <source>
        <dbReference type="SAM" id="MobiDB-lite"/>
    </source>
</evidence>
<evidence type="ECO:0000313" key="4">
    <source>
        <dbReference type="EMBL" id="CAF0786892.1"/>
    </source>
</evidence>
<feature type="region of interest" description="Disordered" evidence="2">
    <location>
        <begin position="1"/>
        <end position="41"/>
    </location>
</feature>
<feature type="compositionally biased region" description="Low complexity" evidence="2">
    <location>
        <begin position="1"/>
        <end position="15"/>
    </location>
</feature>
<dbReference type="Proteomes" id="UP000663879">
    <property type="component" value="Unassembled WGS sequence"/>
</dbReference>
<feature type="region of interest" description="Disordered" evidence="2">
    <location>
        <begin position="163"/>
        <end position="197"/>
    </location>
</feature>
<comment type="caution">
    <text evidence="4">The sequence shown here is derived from an EMBL/GenBank/DDBJ whole genome shotgun (WGS) entry which is preliminary data.</text>
</comment>
<dbReference type="EMBL" id="CAJNOC010000647">
    <property type="protein sequence ID" value="CAF0786892.1"/>
    <property type="molecule type" value="Genomic_DNA"/>
</dbReference>
<accession>A0A813RNJ1</accession>
<dbReference type="InterPro" id="IPR011992">
    <property type="entry name" value="EF-hand-dom_pair"/>
</dbReference>
<protein>
    <recommendedName>
        <fullName evidence="3">EF-hand domain-containing protein</fullName>
    </recommendedName>
</protein>
<dbReference type="Gene3D" id="1.10.238.10">
    <property type="entry name" value="EF-hand"/>
    <property type="match status" value="1"/>
</dbReference>
<reference evidence="4" key="1">
    <citation type="submission" date="2021-02" db="EMBL/GenBank/DDBJ databases">
        <authorList>
            <person name="Nowell W R."/>
        </authorList>
    </citation>
    <scope>NUCLEOTIDE SEQUENCE</scope>
    <source>
        <strain evidence="4">Ploen Becks lab</strain>
    </source>
</reference>
<dbReference type="AlphaFoldDB" id="A0A813RNJ1"/>
<dbReference type="InterPro" id="IPR018247">
    <property type="entry name" value="EF_Hand_1_Ca_BS"/>
</dbReference>
<feature type="compositionally biased region" description="Basic residues" evidence="2">
    <location>
        <begin position="16"/>
        <end position="27"/>
    </location>
</feature>
<dbReference type="OrthoDB" id="10042709at2759"/>
<evidence type="ECO:0000313" key="5">
    <source>
        <dbReference type="Proteomes" id="UP000663879"/>
    </source>
</evidence>
<feature type="domain" description="EF-hand" evidence="3">
    <location>
        <begin position="377"/>
        <end position="441"/>
    </location>
</feature>
<keyword evidence="1" id="KW-0106">Calcium</keyword>
<organism evidence="4 5">
    <name type="scientific">Brachionus calyciflorus</name>
    <dbReference type="NCBI Taxonomy" id="104777"/>
    <lineage>
        <taxon>Eukaryota</taxon>
        <taxon>Metazoa</taxon>
        <taxon>Spiralia</taxon>
        <taxon>Gnathifera</taxon>
        <taxon>Rotifera</taxon>
        <taxon>Eurotatoria</taxon>
        <taxon>Monogononta</taxon>
        <taxon>Pseudotrocha</taxon>
        <taxon>Ploima</taxon>
        <taxon>Brachionidae</taxon>
        <taxon>Brachionus</taxon>
    </lineage>
</organism>
<dbReference type="PROSITE" id="PS00018">
    <property type="entry name" value="EF_HAND_1"/>
    <property type="match status" value="1"/>
</dbReference>
<dbReference type="Pfam" id="PF13499">
    <property type="entry name" value="EF-hand_7"/>
    <property type="match status" value="1"/>
</dbReference>
<dbReference type="GO" id="GO:0005509">
    <property type="term" value="F:calcium ion binding"/>
    <property type="evidence" value="ECO:0007669"/>
    <property type="project" value="InterPro"/>
</dbReference>
<evidence type="ECO:0000256" key="1">
    <source>
        <dbReference type="ARBA" id="ARBA00022837"/>
    </source>
</evidence>
<sequence length="446" mass="50405">MSSNSAAKANKLSSSKSKKSSKSKQVKSSRSEFYPQQNAQVDQLADSVEQIRFCSSPKVPFSEVENAIIKSENPLPINETDEIEALNVHGIWANKEENLNWKGPIPLEKYELHDDPNPELLIKKPTEILRYKQEVKIKYLHPPPVEKPGDIIIKQLPNKQIPPAPPLVIRQDQPKPATPPPVVIREEPPPPPPKIPSKVINIKGKVIPPPARKVVVERLPQIPPKPQTIFIERWLPYEPQKRKIIYKKAEQPELIPDPKNMIVDWDCPDVEITQEVRTVGVFRTDPKKYIREYGREAKSYDRLPKIAKSIPAPEGLKLAADQPQAPCPKVEGDIECLRLLDLEKIGLGDCRQFLSQSGHLTLSSVSSSKADSYTILIEDLFRSIDLNNSGLVYVGDVEKVLCGLNDNYGKKLSKKELRKYLVTLDSDKDKHLSFKEFRTAFLKTAV</sequence>
<gene>
    <name evidence="4" type="ORF">OXX778_LOCUS5767</name>
</gene>
<evidence type="ECO:0000259" key="3">
    <source>
        <dbReference type="Pfam" id="PF13499"/>
    </source>
</evidence>